<dbReference type="EMBL" id="CP047657">
    <property type="protein sequence ID" value="QHJ14074.1"/>
    <property type="molecule type" value="Genomic_DNA"/>
</dbReference>
<reference evidence="2 3" key="1">
    <citation type="submission" date="2019-12" db="EMBL/GenBank/DDBJ databases">
        <title>Genome sequencing and assembly of endphytes of Porphyra tenera.</title>
        <authorList>
            <person name="Park J.M."/>
            <person name="Shin R."/>
            <person name="Jo S.H."/>
        </authorList>
    </citation>
    <scope>NUCLEOTIDE SEQUENCE [LARGE SCALE GENOMIC DNA]</scope>
    <source>
        <strain evidence="2 3">GPM4</strain>
        <plasmid evidence="2 3">unnamed</plasmid>
    </source>
</reference>
<dbReference type="CDD" id="cd02042">
    <property type="entry name" value="ParAB_family"/>
    <property type="match status" value="1"/>
</dbReference>
<dbReference type="Proteomes" id="UP000464524">
    <property type="component" value="Plasmid unnamed"/>
</dbReference>
<evidence type="ECO:0000313" key="2">
    <source>
        <dbReference type="EMBL" id="QHJ14074.1"/>
    </source>
</evidence>
<dbReference type="KEGG" id="pmes:FX988_04356"/>
<evidence type="ECO:0000313" key="3">
    <source>
        <dbReference type="Proteomes" id="UP000464524"/>
    </source>
</evidence>
<dbReference type="AlphaFoldDB" id="A0A857JTI7"/>
<dbReference type="InterPro" id="IPR025669">
    <property type="entry name" value="AAA_dom"/>
</dbReference>
<organism evidence="2 3">
    <name type="scientific">Paraglaciecola mesophila</name>
    <dbReference type="NCBI Taxonomy" id="197222"/>
    <lineage>
        <taxon>Bacteria</taxon>
        <taxon>Pseudomonadati</taxon>
        <taxon>Pseudomonadota</taxon>
        <taxon>Gammaproteobacteria</taxon>
        <taxon>Alteromonadales</taxon>
        <taxon>Alteromonadaceae</taxon>
        <taxon>Paraglaciecola</taxon>
    </lineage>
</organism>
<gene>
    <name evidence="2" type="ORF">FX988_04356</name>
</gene>
<protein>
    <submittedName>
        <fullName evidence="2">Sporulation initiation inhibitor protein Soj</fullName>
        <ecNumber evidence="2">3.6.-.-</ecNumber>
    </submittedName>
</protein>
<dbReference type="EC" id="3.6.-.-" evidence="2"/>
<name>A0A857JTI7_9ALTE</name>
<keyword evidence="3" id="KW-1185">Reference proteome</keyword>
<dbReference type="Pfam" id="PF13614">
    <property type="entry name" value="AAA_31"/>
    <property type="match status" value="1"/>
</dbReference>
<dbReference type="GO" id="GO:0016787">
    <property type="term" value="F:hydrolase activity"/>
    <property type="evidence" value="ECO:0007669"/>
    <property type="project" value="UniProtKB-KW"/>
</dbReference>
<dbReference type="InterPro" id="IPR027417">
    <property type="entry name" value="P-loop_NTPase"/>
</dbReference>
<sequence>MAESSLKEVTEAMDTLIQHARNQGIAPHSRRKMRLFSTKEVCNLIGKSTTTLYKAEEQGIISKPDLNPDTGRRLGYTLEQVNALRNHFGIVPKAKRKSPESFLGITTALYNFKGGVGKTTTAVNIAQYTALQGFKTLLIDMDSQASSTALFGIIADEEISEDETVLPYTLYGEQNSLEYAIKPTHFDDLYIIPANQHLSSSEFEAASQISGGSADEALEYFQRLRDGVDTIKDQFDFIFVDAPPSLGIIGIQTLLSVDNIIIPCPPRMLDFVSTRQFLETATEYVGRVAQGKTFNSIKVMVSMYDRRNSMAREFMEVMEAVLDSHMYSNQMLHSESIDNSSAVFQTPWESEKPDKRITENMRGLFNEIIKDLARRSGYDG</sequence>
<dbReference type="PANTHER" id="PTHR13696:SF52">
    <property type="entry name" value="PARA FAMILY PROTEIN CT_582"/>
    <property type="match status" value="1"/>
</dbReference>
<dbReference type="InterPro" id="IPR050678">
    <property type="entry name" value="DNA_Partitioning_ATPase"/>
</dbReference>
<keyword evidence="2" id="KW-0378">Hydrolase</keyword>
<dbReference type="OrthoDB" id="8950613at2"/>
<feature type="domain" description="AAA" evidence="1">
    <location>
        <begin position="108"/>
        <end position="281"/>
    </location>
</feature>
<dbReference type="Gene3D" id="3.40.50.300">
    <property type="entry name" value="P-loop containing nucleotide triphosphate hydrolases"/>
    <property type="match status" value="1"/>
</dbReference>
<dbReference type="SUPFAM" id="SSF52540">
    <property type="entry name" value="P-loop containing nucleoside triphosphate hydrolases"/>
    <property type="match status" value="1"/>
</dbReference>
<keyword evidence="2" id="KW-0614">Plasmid</keyword>
<dbReference type="RefSeq" id="WP_160182303.1">
    <property type="nucleotide sequence ID" value="NZ_CP047657.1"/>
</dbReference>
<geneLocation type="plasmid" evidence="2 3">
    <name>unnamed</name>
</geneLocation>
<dbReference type="PANTHER" id="PTHR13696">
    <property type="entry name" value="P-LOOP CONTAINING NUCLEOSIDE TRIPHOSPHATE HYDROLASE"/>
    <property type="match status" value="1"/>
</dbReference>
<proteinExistence type="predicted"/>
<evidence type="ECO:0000259" key="1">
    <source>
        <dbReference type="Pfam" id="PF13614"/>
    </source>
</evidence>
<accession>A0A857JTI7</accession>